<dbReference type="EMBL" id="LT594634">
    <property type="protein sequence ID" value="SCP02470.1"/>
    <property type="molecule type" value="Genomic_DNA"/>
</dbReference>
<feature type="transmembrane region" description="Helical" evidence="2">
    <location>
        <begin position="9"/>
        <end position="30"/>
    </location>
</feature>
<keyword evidence="4" id="KW-1185">Reference proteome</keyword>
<feature type="compositionally biased region" description="Polar residues" evidence="1">
    <location>
        <begin position="332"/>
        <end position="342"/>
    </location>
</feature>
<feature type="region of interest" description="Disordered" evidence="1">
    <location>
        <begin position="234"/>
        <end position="270"/>
    </location>
</feature>
<evidence type="ECO:0000256" key="2">
    <source>
        <dbReference type="SAM" id="Phobius"/>
    </source>
</evidence>
<feature type="region of interest" description="Disordered" evidence="1">
    <location>
        <begin position="162"/>
        <end position="209"/>
    </location>
</feature>
<evidence type="ECO:0000313" key="3">
    <source>
        <dbReference type="EMBL" id="SCP02470.1"/>
    </source>
</evidence>
<dbReference type="GeneID" id="39870828"/>
<organism evidence="3 4">
    <name type="scientific">Plasmodium malariae</name>
    <dbReference type="NCBI Taxonomy" id="5858"/>
    <lineage>
        <taxon>Eukaryota</taxon>
        <taxon>Sar</taxon>
        <taxon>Alveolata</taxon>
        <taxon>Apicomplexa</taxon>
        <taxon>Aconoidasida</taxon>
        <taxon>Haemosporida</taxon>
        <taxon>Plasmodiidae</taxon>
        <taxon>Plasmodium</taxon>
        <taxon>Plasmodium (Plasmodium)</taxon>
    </lineage>
</organism>
<keyword evidence="2" id="KW-0812">Transmembrane</keyword>
<dbReference type="AlphaFoldDB" id="A0A1D3TC63"/>
<dbReference type="RefSeq" id="XP_028863503.1">
    <property type="nucleotide sequence ID" value="XM_029007078.1"/>
</dbReference>
<feature type="compositionally biased region" description="Basic and acidic residues" evidence="1">
    <location>
        <begin position="244"/>
        <end position="263"/>
    </location>
</feature>
<dbReference type="OrthoDB" id="386518at2759"/>
<reference evidence="3 4" key="1">
    <citation type="submission" date="2016-06" db="EMBL/GenBank/DDBJ databases">
        <authorList>
            <consortium name="Pathogen Informatics"/>
        </authorList>
    </citation>
    <scope>NUCLEOTIDE SEQUENCE [LARGE SCALE GENOMIC DNA]</scope>
</reference>
<keyword evidence="2" id="KW-1133">Transmembrane helix</keyword>
<name>A0A1D3TC63_PLAMA</name>
<feature type="region of interest" description="Disordered" evidence="1">
    <location>
        <begin position="300"/>
        <end position="342"/>
    </location>
</feature>
<feature type="compositionally biased region" description="Polar residues" evidence="1">
    <location>
        <begin position="186"/>
        <end position="200"/>
    </location>
</feature>
<dbReference type="VEuPathDB" id="PlasmoDB:PmUG01_13011700"/>
<dbReference type="Proteomes" id="UP000219813">
    <property type="component" value="Chromosome 13"/>
</dbReference>
<keyword evidence="2" id="KW-0472">Membrane</keyword>
<dbReference type="KEGG" id="pmal:PMUG01_13011700"/>
<feature type="compositionally biased region" description="Basic residues" evidence="1">
    <location>
        <begin position="162"/>
        <end position="176"/>
    </location>
</feature>
<proteinExistence type="predicted"/>
<gene>
    <name evidence="3" type="primary">PmUG01_13011700</name>
    <name evidence="3" type="ORF">PMUG01_13011700</name>
</gene>
<protein>
    <submittedName>
        <fullName evidence="3">Uncharacterized protein</fullName>
    </submittedName>
</protein>
<sequence>MKINTLMRVTISVIFSSYLMYILLVNLIYIEKTEYISVTTLWTILKNVEGRYKRKMLSEEIQVEENDEYLNSFIKSNCVLFSDNYLNIIDPSTFGIEEVSRKGSSDNKQVTNEERNTRQCCKSIGRLCSYHEKHKGDYSQKETTKSSTETTANYIETTKGKRQKIIQKTSKARKGKKEFQEDEGTVNRTNRSYRSASSSNECKELRNKRFEKRLPMHTYTTRYKLKMEEKHATNLISNDSETEQSERKVNDPSEKKEPAKYDETTSISDSANENIYTPSLVSNSNLDVYSFNEYFEEVDEDSNSDTSCSDVWHASESNKSTDSETDTASETWVQNIMTDEVQ</sequence>
<evidence type="ECO:0000256" key="1">
    <source>
        <dbReference type="SAM" id="MobiDB-lite"/>
    </source>
</evidence>
<accession>A0A1D3TC63</accession>
<dbReference type="OMA" id="KMTTLCN"/>
<evidence type="ECO:0000313" key="4">
    <source>
        <dbReference type="Proteomes" id="UP000219813"/>
    </source>
</evidence>